<keyword evidence="2" id="KW-1185">Reference proteome</keyword>
<accession>A0A7D5M5S7</accession>
<dbReference type="EMBL" id="CP026995">
    <property type="protein sequence ID" value="QLH07115.1"/>
    <property type="molecule type" value="Genomic_DNA"/>
</dbReference>
<dbReference type="RefSeq" id="WP_179370979.1">
    <property type="nucleotide sequence ID" value="NZ_CP026995.1"/>
</dbReference>
<evidence type="ECO:0000313" key="2">
    <source>
        <dbReference type="Proteomes" id="UP000509478"/>
    </source>
</evidence>
<proteinExistence type="predicted"/>
<name>A0A7D5M5S7_9ARCH</name>
<dbReference type="AlphaFoldDB" id="A0A7D5M5S7"/>
<dbReference type="KEGG" id="nue:C5F50_08550"/>
<sequence length="61" mass="7320">MGHSFYLDTYYQLPEGKKREMYLDAEPHLTISDFETVEKNIKKLSEKILSWKKNSMNCYNI</sequence>
<dbReference type="GeneID" id="56068144"/>
<dbReference type="Proteomes" id="UP000509478">
    <property type="component" value="Chromosome"/>
</dbReference>
<evidence type="ECO:0000313" key="1">
    <source>
        <dbReference type="EMBL" id="QLH07115.1"/>
    </source>
</evidence>
<organism evidence="1 2">
    <name type="scientific">Nitrosopumilus ureiphilus</name>
    <dbReference type="NCBI Taxonomy" id="1470067"/>
    <lineage>
        <taxon>Archaea</taxon>
        <taxon>Nitrososphaerota</taxon>
        <taxon>Nitrososphaeria</taxon>
        <taxon>Nitrosopumilales</taxon>
        <taxon>Nitrosopumilaceae</taxon>
        <taxon>Nitrosopumilus</taxon>
    </lineage>
</organism>
<protein>
    <submittedName>
        <fullName evidence="1">Uncharacterized protein</fullName>
    </submittedName>
</protein>
<gene>
    <name evidence="1" type="ORF">C5F50_08550</name>
</gene>
<reference evidence="1 2" key="1">
    <citation type="submission" date="2018-02" db="EMBL/GenBank/DDBJ databases">
        <title>Complete genome of Nitrosopumilus ureaphilus PS0.</title>
        <authorList>
            <person name="Qin W."/>
            <person name="Zheng Y."/>
            <person name="Stahl D.A."/>
        </authorList>
    </citation>
    <scope>NUCLEOTIDE SEQUENCE [LARGE SCALE GENOMIC DNA]</scope>
    <source>
        <strain evidence="1 2">PS0</strain>
    </source>
</reference>